<keyword evidence="11" id="KW-1185">Reference proteome</keyword>
<accession>A0AAE0WJX1</accession>
<dbReference type="InterPro" id="IPR000028">
    <property type="entry name" value="Chloroperoxidase"/>
</dbReference>
<comment type="caution">
    <text evidence="10">The sequence shown here is derived from an EMBL/GenBank/DDBJ whole genome shotgun (WGS) entry which is preliminary data.</text>
</comment>
<keyword evidence="2" id="KW-0575">Peroxidase</keyword>
<gene>
    <name evidence="10" type="ORF">LTR78_006919</name>
</gene>
<dbReference type="PROSITE" id="PS51405">
    <property type="entry name" value="HEME_HALOPEROXIDASE"/>
    <property type="match status" value="1"/>
</dbReference>
<dbReference type="InterPro" id="IPR036851">
    <property type="entry name" value="Chloroperoxidase-like_sf"/>
</dbReference>
<name>A0AAE0WJX1_9PEZI</name>
<dbReference type="GO" id="GO:0004601">
    <property type="term" value="F:peroxidase activity"/>
    <property type="evidence" value="ECO:0007669"/>
    <property type="project" value="UniProtKB-KW"/>
</dbReference>
<evidence type="ECO:0000259" key="9">
    <source>
        <dbReference type="PROSITE" id="PS51405"/>
    </source>
</evidence>
<evidence type="ECO:0000256" key="8">
    <source>
        <dbReference type="SAM" id="MobiDB-lite"/>
    </source>
</evidence>
<keyword evidence="3" id="KW-0349">Heme</keyword>
<feature type="domain" description="Heme haloperoxidase family profile" evidence="9">
    <location>
        <begin position="17"/>
        <end position="192"/>
    </location>
</feature>
<dbReference type="AlphaFoldDB" id="A0AAE0WJX1"/>
<evidence type="ECO:0000256" key="6">
    <source>
        <dbReference type="ARBA" id="ARBA00023004"/>
    </source>
</evidence>
<organism evidence="10 11">
    <name type="scientific">Recurvomyces mirabilis</name>
    <dbReference type="NCBI Taxonomy" id="574656"/>
    <lineage>
        <taxon>Eukaryota</taxon>
        <taxon>Fungi</taxon>
        <taxon>Dikarya</taxon>
        <taxon>Ascomycota</taxon>
        <taxon>Pezizomycotina</taxon>
        <taxon>Dothideomycetes</taxon>
        <taxon>Dothideomycetidae</taxon>
        <taxon>Mycosphaerellales</taxon>
        <taxon>Teratosphaeriaceae</taxon>
        <taxon>Recurvomyces</taxon>
    </lineage>
</organism>
<sequence length="217" mass="24393">MSILKLTRQPQLSDASPRDGNNITRDRLKAALIVSGNCTHLFADVLTSVVKSVTRADGTFTLVDLRRHNAVEHDASFTRLDARQGDNYTFQPAMFRAFLADAQDGPITAQSIARTRVRRDKEEKLAGHGAGVTFLGSPKLWVTMWSQTCILLQTFGPTISVEDITMLYTEEKLPEWWLKGTKQMTFLGQLGDIGNVFWKHLFVKVDEKALKDPLKGW</sequence>
<dbReference type="PANTHER" id="PTHR33577:SF9">
    <property type="entry name" value="PEROXIDASE STCC"/>
    <property type="match status" value="1"/>
</dbReference>
<evidence type="ECO:0000256" key="1">
    <source>
        <dbReference type="ARBA" id="ARBA00001970"/>
    </source>
</evidence>
<evidence type="ECO:0000256" key="5">
    <source>
        <dbReference type="ARBA" id="ARBA00023002"/>
    </source>
</evidence>
<evidence type="ECO:0000256" key="3">
    <source>
        <dbReference type="ARBA" id="ARBA00022617"/>
    </source>
</evidence>
<comment type="similarity">
    <text evidence="7">Belongs to the chloroperoxidase family.</text>
</comment>
<protein>
    <recommendedName>
        <fullName evidence="9">Heme haloperoxidase family profile domain-containing protein</fullName>
    </recommendedName>
</protein>
<dbReference type="Pfam" id="PF01328">
    <property type="entry name" value="Peroxidase_2"/>
    <property type="match status" value="1"/>
</dbReference>
<keyword evidence="4" id="KW-0479">Metal-binding</keyword>
<feature type="region of interest" description="Disordered" evidence="8">
    <location>
        <begin position="1"/>
        <end position="21"/>
    </location>
</feature>
<dbReference type="Gene3D" id="1.10.489.10">
    <property type="entry name" value="Chloroperoxidase-like"/>
    <property type="match status" value="1"/>
</dbReference>
<evidence type="ECO:0000256" key="7">
    <source>
        <dbReference type="ARBA" id="ARBA00025795"/>
    </source>
</evidence>
<evidence type="ECO:0000256" key="4">
    <source>
        <dbReference type="ARBA" id="ARBA00022723"/>
    </source>
</evidence>
<dbReference type="Proteomes" id="UP001274830">
    <property type="component" value="Unassembled WGS sequence"/>
</dbReference>
<evidence type="ECO:0000256" key="2">
    <source>
        <dbReference type="ARBA" id="ARBA00022559"/>
    </source>
</evidence>
<evidence type="ECO:0000313" key="10">
    <source>
        <dbReference type="EMBL" id="KAK3673079.1"/>
    </source>
</evidence>
<dbReference type="EMBL" id="JAUTXT010000027">
    <property type="protein sequence ID" value="KAK3673079.1"/>
    <property type="molecule type" value="Genomic_DNA"/>
</dbReference>
<feature type="compositionally biased region" description="Polar residues" evidence="8">
    <location>
        <begin position="8"/>
        <end position="21"/>
    </location>
</feature>
<comment type="cofactor">
    <cofactor evidence="1">
        <name>heme b</name>
        <dbReference type="ChEBI" id="CHEBI:60344"/>
    </cofactor>
</comment>
<dbReference type="PANTHER" id="PTHR33577">
    <property type="entry name" value="STERIGMATOCYSTIN BIOSYNTHESIS PEROXIDASE STCC-RELATED"/>
    <property type="match status" value="1"/>
</dbReference>
<evidence type="ECO:0000313" key="11">
    <source>
        <dbReference type="Proteomes" id="UP001274830"/>
    </source>
</evidence>
<keyword evidence="6" id="KW-0408">Iron</keyword>
<dbReference type="GO" id="GO:0046872">
    <property type="term" value="F:metal ion binding"/>
    <property type="evidence" value="ECO:0007669"/>
    <property type="project" value="UniProtKB-KW"/>
</dbReference>
<reference evidence="10" key="1">
    <citation type="submission" date="2023-07" db="EMBL/GenBank/DDBJ databases">
        <title>Black Yeasts Isolated from many extreme environments.</title>
        <authorList>
            <person name="Coleine C."/>
            <person name="Stajich J.E."/>
            <person name="Selbmann L."/>
        </authorList>
    </citation>
    <scope>NUCLEOTIDE SEQUENCE</scope>
    <source>
        <strain evidence="10">CCFEE 5485</strain>
    </source>
</reference>
<keyword evidence="5" id="KW-0560">Oxidoreductase</keyword>
<proteinExistence type="inferred from homology"/>
<dbReference type="SUPFAM" id="SSF47571">
    <property type="entry name" value="Cloroperoxidase"/>
    <property type="match status" value="1"/>
</dbReference>